<dbReference type="InterPro" id="IPR036390">
    <property type="entry name" value="WH_DNA-bd_sf"/>
</dbReference>
<reference evidence="6" key="1">
    <citation type="journal article" date="2019" name="Int. J. Syst. Evol. Microbiol.">
        <title>The Global Catalogue of Microorganisms (GCM) 10K type strain sequencing project: providing services to taxonomists for standard genome sequencing and annotation.</title>
        <authorList>
            <consortium name="The Broad Institute Genomics Platform"/>
            <consortium name="The Broad Institute Genome Sequencing Center for Infectious Disease"/>
            <person name="Wu L."/>
            <person name="Ma J."/>
        </authorList>
    </citation>
    <scope>NUCLEOTIDE SEQUENCE [LARGE SCALE GENOMIC DNA]</scope>
    <source>
        <strain evidence="6">JCM 17688</strain>
    </source>
</reference>
<keyword evidence="6" id="KW-1185">Reference proteome</keyword>
<dbReference type="Gene3D" id="1.10.10.10">
    <property type="entry name" value="Winged helix-like DNA-binding domain superfamily/Winged helix DNA-binding domain"/>
    <property type="match status" value="1"/>
</dbReference>
<name>A0ABP8J196_9ACTN</name>
<gene>
    <name evidence="5" type="ORF">GCM10023147_01820</name>
</gene>
<dbReference type="EMBL" id="BAABFR010000002">
    <property type="protein sequence ID" value="GAA4383109.1"/>
    <property type="molecule type" value="Genomic_DNA"/>
</dbReference>
<dbReference type="RefSeq" id="WP_344989572.1">
    <property type="nucleotide sequence ID" value="NZ_BAABFR010000002.1"/>
</dbReference>
<evidence type="ECO:0000313" key="5">
    <source>
        <dbReference type="EMBL" id="GAA4383109.1"/>
    </source>
</evidence>
<evidence type="ECO:0000256" key="3">
    <source>
        <dbReference type="ARBA" id="ARBA00023163"/>
    </source>
</evidence>
<dbReference type="SUPFAM" id="SSF46785">
    <property type="entry name" value="Winged helix' DNA-binding domain"/>
    <property type="match status" value="1"/>
</dbReference>
<dbReference type="Pfam" id="PF01638">
    <property type="entry name" value="HxlR"/>
    <property type="match status" value="1"/>
</dbReference>
<feature type="domain" description="HTH hxlR-type" evidence="4">
    <location>
        <begin position="13"/>
        <end position="108"/>
    </location>
</feature>
<dbReference type="PANTHER" id="PTHR33204:SF18">
    <property type="entry name" value="TRANSCRIPTIONAL REGULATORY PROTEIN"/>
    <property type="match status" value="1"/>
</dbReference>
<evidence type="ECO:0000313" key="6">
    <source>
        <dbReference type="Proteomes" id="UP001500635"/>
    </source>
</evidence>
<sequence length="175" mass="19927">MVALPREYVAESCPIARSLEIVGERWTLLVVRDAFYGVRRFSDFCAHLGIPKAVLSERLSLLIGEGVLVKAEGGRGRDEYVLTEKGLRLWPILWSLAGWGDEYYVEQLQRRSYRHADCGGAIGPDRRCMSCGQLPDVADLLVDPPRRPRERVLRDDPVSTAFRRPRRLLEPIPRV</sequence>
<keyword evidence="1" id="KW-0805">Transcription regulation</keyword>
<evidence type="ECO:0000256" key="2">
    <source>
        <dbReference type="ARBA" id="ARBA00023125"/>
    </source>
</evidence>
<protein>
    <submittedName>
        <fullName evidence="5">Helix-turn-helix domain-containing protein</fullName>
    </submittedName>
</protein>
<keyword evidence="3" id="KW-0804">Transcription</keyword>
<evidence type="ECO:0000259" key="4">
    <source>
        <dbReference type="PROSITE" id="PS51118"/>
    </source>
</evidence>
<accession>A0ABP8J196</accession>
<keyword evidence="2" id="KW-0238">DNA-binding</keyword>
<organism evidence="5 6">
    <name type="scientific">Tsukamurella soli</name>
    <dbReference type="NCBI Taxonomy" id="644556"/>
    <lineage>
        <taxon>Bacteria</taxon>
        <taxon>Bacillati</taxon>
        <taxon>Actinomycetota</taxon>
        <taxon>Actinomycetes</taxon>
        <taxon>Mycobacteriales</taxon>
        <taxon>Tsukamurellaceae</taxon>
        <taxon>Tsukamurella</taxon>
    </lineage>
</organism>
<comment type="caution">
    <text evidence="5">The sequence shown here is derived from an EMBL/GenBank/DDBJ whole genome shotgun (WGS) entry which is preliminary data.</text>
</comment>
<dbReference type="InterPro" id="IPR002577">
    <property type="entry name" value="HTH_HxlR"/>
</dbReference>
<evidence type="ECO:0000256" key="1">
    <source>
        <dbReference type="ARBA" id="ARBA00023015"/>
    </source>
</evidence>
<dbReference type="PANTHER" id="PTHR33204">
    <property type="entry name" value="TRANSCRIPTIONAL REGULATOR, MARR FAMILY"/>
    <property type="match status" value="1"/>
</dbReference>
<dbReference type="InterPro" id="IPR036388">
    <property type="entry name" value="WH-like_DNA-bd_sf"/>
</dbReference>
<proteinExistence type="predicted"/>
<dbReference type="Proteomes" id="UP001500635">
    <property type="component" value="Unassembled WGS sequence"/>
</dbReference>
<dbReference type="PROSITE" id="PS51118">
    <property type="entry name" value="HTH_HXLR"/>
    <property type="match status" value="1"/>
</dbReference>